<dbReference type="InterPro" id="IPR015500">
    <property type="entry name" value="Peptidase_S8_subtilisin-rel"/>
</dbReference>
<dbReference type="Proteomes" id="UP000306509">
    <property type="component" value="Unassembled WGS sequence"/>
</dbReference>
<evidence type="ECO:0000313" key="7">
    <source>
        <dbReference type="EMBL" id="TLC99900.1"/>
    </source>
</evidence>
<dbReference type="GO" id="GO:0004252">
    <property type="term" value="F:serine-type endopeptidase activity"/>
    <property type="evidence" value="ECO:0007669"/>
    <property type="project" value="UniProtKB-UniRule"/>
</dbReference>
<dbReference type="STRING" id="180332.GCA_000797495_00920"/>
<keyword evidence="8" id="KW-1185">Reference proteome</keyword>
<dbReference type="Gene3D" id="3.40.50.200">
    <property type="entry name" value="Peptidase S8/S53 domain"/>
    <property type="match status" value="1"/>
</dbReference>
<name>A0A4U8Q518_9FIRM</name>
<organism evidence="7 8">
    <name type="scientific">Robinsoniella peoriensis</name>
    <dbReference type="NCBI Taxonomy" id="180332"/>
    <lineage>
        <taxon>Bacteria</taxon>
        <taxon>Bacillati</taxon>
        <taxon>Bacillota</taxon>
        <taxon>Clostridia</taxon>
        <taxon>Lachnospirales</taxon>
        <taxon>Lachnospiraceae</taxon>
        <taxon>Robinsoniella</taxon>
    </lineage>
</organism>
<dbReference type="AlphaFoldDB" id="A0A4U8Q518"/>
<comment type="caution">
    <text evidence="7">The sequence shown here is derived from an EMBL/GenBank/DDBJ whole genome shotgun (WGS) entry which is preliminary data.</text>
</comment>
<dbReference type="InterPro" id="IPR036852">
    <property type="entry name" value="Peptidase_S8/S53_dom_sf"/>
</dbReference>
<dbReference type="Gene3D" id="2.60.120.1290">
    <property type="match status" value="1"/>
</dbReference>
<evidence type="ECO:0000256" key="1">
    <source>
        <dbReference type="ARBA" id="ARBA00011073"/>
    </source>
</evidence>
<accession>A0A4U8Q518</accession>
<feature type="domain" description="Peptidase S8/S53" evidence="6">
    <location>
        <begin position="96"/>
        <end position="302"/>
    </location>
</feature>
<dbReference type="SUPFAM" id="SSF52743">
    <property type="entry name" value="Subtilisin-like"/>
    <property type="match status" value="1"/>
</dbReference>
<dbReference type="PROSITE" id="PS51892">
    <property type="entry name" value="SUBTILASE"/>
    <property type="match status" value="1"/>
</dbReference>
<dbReference type="InterPro" id="IPR022398">
    <property type="entry name" value="Peptidase_S8_His-AS"/>
</dbReference>
<dbReference type="InterPro" id="IPR050131">
    <property type="entry name" value="Peptidase_S8_subtilisin-like"/>
</dbReference>
<reference evidence="7 8" key="1">
    <citation type="journal article" date="2019" name="Anaerobe">
        <title>Detection of Robinsoniella peoriensis in multiple bone samples of a trauma patient.</title>
        <authorList>
            <person name="Schrottner P."/>
            <person name="Hartwich K."/>
            <person name="Bunk B."/>
            <person name="Schober I."/>
            <person name="Helbig S."/>
            <person name="Rudolph W.W."/>
            <person name="Gunzer F."/>
        </authorList>
    </citation>
    <scope>NUCLEOTIDE SEQUENCE [LARGE SCALE GENOMIC DNA]</scope>
    <source>
        <strain evidence="7 8">DSM 106044</strain>
    </source>
</reference>
<dbReference type="Pfam" id="PF00082">
    <property type="entry name" value="Peptidase_S8"/>
    <property type="match status" value="2"/>
</dbReference>
<feature type="domain" description="Peptidase S8/S53" evidence="6">
    <location>
        <begin position="444"/>
        <end position="571"/>
    </location>
</feature>
<feature type="active site" description="Charge relay system" evidence="5">
    <location>
        <position position="105"/>
    </location>
</feature>
<dbReference type="PANTHER" id="PTHR43806:SF11">
    <property type="entry name" value="CEREVISIN-RELATED"/>
    <property type="match status" value="1"/>
</dbReference>
<feature type="active site" description="Charge relay system" evidence="5">
    <location>
        <position position="186"/>
    </location>
</feature>
<dbReference type="EMBL" id="QGQD01000061">
    <property type="protein sequence ID" value="TLC99900.1"/>
    <property type="molecule type" value="Genomic_DNA"/>
</dbReference>
<evidence type="ECO:0000313" key="8">
    <source>
        <dbReference type="Proteomes" id="UP000306509"/>
    </source>
</evidence>
<gene>
    <name evidence="7" type="ORF">DSM106044_03202</name>
</gene>
<evidence type="ECO:0000256" key="2">
    <source>
        <dbReference type="ARBA" id="ARBA00022670"/>
    </source>
</evidence>
<keyword evidence="4 5" id="KW-0720">Serine protease</keyword>
<evidence type="ECO:0000259" key="6">
    <source>
        <dbReference type="Pfam" id="PF00082"/>
    </source>
</evidence>
<sequence length="584" mass="64037">MECQKNVASEEFADFIISNNTYDLDGVLKDNTGACADYADSQFSILYVPMEDAVPITTHKYKYFSIPKLYTLLDTSSLEASGIIETINQPVLNLRGQGTIIGFIDTGIDYRNPLFRHVDGRSRILGIWDQNLPSENGTNELPPGIPGFTVNDTIIYGTEYTSEQINLALASEQPLSVVPSIDENGHGTFIAGIAAGSESENSDFIGVAPECNIAVVKLKESKKYLRDFYCIQDSAVAYQENDIMMGIKYLALVSARYRMPLVICIGLGTNLGSHEGSSPLGLLLRRANLITGFASVVATGNEVGRHHHFLGNITSNMEYEDVELLVGPDEKGFVMELWASTPELYTVGFVSPGGQVIQRLPLDSENDTLVTFTLENTQISVHYGISEQGSGSQFIMMRFVSPTHGIWRIRVYNSLYITGSYHMWLPITGFITEHTVFLNPDPFTTITEPGNTYSSITVGAYNHRDGSLYIHTGYGFNRVNFLKPNLVAPGVDVYGPGISGVLSESGIPMTYQSGSSIAAAHVAGAAAVLMSWGIVQGHNLSMNSASIKTYLLRGADRNPAYIYPNREWGMGVLNLYQSILRLRE</sequence>
<keyword evidence="3 5" id="KW-0378">Hydrolase</keyword>
<keyword evidence="2 5" id="KW-0645">Protease</keyword>
<dbReference type="PIRSF" id="PIRSF037894">
    <property type="entry name" value="Subtilisin_rel_CspABC"/>
    <property type="match status" value="1"/>
</dbReference>
<dbReference type="InterPro" id="IPR034045">
    <property type="entry name" value="Pep_S8_CspA-like"/>
</dbReference>
<evidence type="ECO:0000256" key="3">
    <source>
        <dbReference type="ARBA" id="ARBA00022801"/>
    </source>
</evidence>
<dbReference type="PROSITE" id="PS00136">
    <property type="entry name" value="SUBTILASE_ASP"/>
    <property type="match status" value="1"/>
</dbReference>
<dbReference type="PANTHER" id="PTHR43806">
    <property type="entry name" value="PEPTIDASE S8"/>
    <property type="match status" value="1"/>
</dbReference>
<dbReference type="PROSITE" id="PS00137">
    <property type="entry name" value="SUBTILASE_HIS"/>
    <property type="match status" value="1"/>
</dbReference>
<dbReference type="CDD" id="cd07478">
    <property type="entry name" value="Peptidases_S8_CspA-like"/>
    <property type="match status" value="1"/>
</dbReference>
<evidence type="ECO:0000256" key="5">
    <source>
        <dbReference type="PROSITE-ProRule" id="PRU01240"/>
    </source>
</evidence>
<dbReference type="RefSeq" id="WP_138002934.1">
    <property type="nucleotide sequence ID" value="NZ_QGQD01000061.1"/>
</dbReference>
<dbReference type="GO" id="GO:0006508">
    <property type="term" value="P:proteolysis"/>
    <property type="evidence" value="ECO:0007669"/>
    <property type="project" value="UniProtKB-KW"/>
</dbReference>
<dbReference type="InterPro" id="IPR023827">
    <property type="entry name" value="Peptidase_S8_Asp-AS"/>
</dbReference>
<comment type="similarity">
    <text evidence="1 5">Belongs to the peptidase S8 family.</text>
</comment>
<proteinExistence type="inferred from homology"/>
<feature type="active site" description="Charge relay system" evidence="5">
    <location>
        <position position="516"/>
    </location>
</feature>
<dbReference type="InterPro" id="IPR000209">
    <property type="entry name" value="Peptidase_S8/S53_dom"/>
</dbReference>
<dbReference type="InterPro" id="IPR017310">
    <property type="entry name" value="Pept_S8A_subtilisin_clostridia"/>
</dbReference>
<dbReference type="PRINTS" id="PR00723">
    <property type="entry name" value="SUBTILISIN"/>
</dbReference>
<protein>
    <submittedName>
        <fullName evidence="7">Type VII secretion-associated serine protease mycosin</fullName>
    </submittedName>
</protein>
<evidence type="ECO:0000256" key="4">
    <source>
        <dbReference type="ARBA" id="ARBA00022825"/>
    </source>
</evidence>